<dbReference type="EMBL" id="QWEY01000002">
    <property type="protein sequence ID" value="RGP38505.1"/>
    <property type="molecule type" value="Genomic_DNA"/>
</dbReference>
<reference evidence="9 10" key="1">
    <citation type="submission" date="2018-08" db="EMBL/GenBank/DDBJ databases">
        <title>Flavobacterium tibetense sp. nov., isolated from a wetland YonghuCo on Tibetan Plateau.</title>
        <authorList>
            <person name="Phurbu D."/>
            <person name="Lu H."/>
            <person name="Xing P."/>
        </authorList>
    </citation>
    <scope>NUCLEOTIDE SEQUENCE [LARGE SCALE GENOMIC DNA]</scope>
    <source>
        <strain evidence="9 10">DJC</strain>
    </source>
</reference>
<accession>A0A411Z607</accession>
<evidence type="ECO:0000313" key="10">
    <source>
        <dbReference type="Proteomes" id="UP000284547"/>
    </source>
</evidence>
<feature type="chain" id="PRO_5019438888" evidence="7">
    <location>
        <begin position="22"/>
        <end position="131"/>
    </location>
</feature>
<evidence type="ECO:0000256" key="7">
    <source>
        <dbReference type="SAM" id="SignalP"/>
    </source>
</evidence>
<dbReference type="GO" id="GO:0009055">
    <property type="term" value="F:electron transfer activity"/>
    <property type="evidence" value="ECO:0007669"/>
    <property type="project" value="InterPro"/>
</dbReference>
<name>A0A411Z607_9RHOB</name>
<evidence type="ECO:0000256" key="6">
    <source>
        <dbReference type="PROSITE-ProRule" id="PRU00433"/>
    </source>
</evidence>
<dbReference type="Pfam" id="PF00034">
    <property type="entry name" value="Cytochrom_C"/>
    <property type="match status" value="1"/>
</dbReference>
<sequence>MTFRTLLPFLALLGTAQIGLAETPAFQRVKLEAGEKLFAADCRRCHSTDADRDSYGPVLEGIIGRKAGSVTGYDYSDALMAAGITWTEPALIAWMTDNQGLIPGTKMRHVGITDPIEAEFILSYLRSVQPK</sequence>
<keyword evidence="10" id="KW-1185">Reference proteome</keyword>
<evidence type="ECO:0000256" key="4">
    <source>
        <dbReference type="ARBA" id="ARBA00022982"/>
    </source>
</evidence>
<feature type="domain" description="Cytochrome c" evidence="8">
    <location>
        <begin position="29"/>
        <end position="129"/>
    </location>
</feature>
<keyword evidence="2 6" id="KW-0349">Heme</keyword>
<organism evidence="9 10">
    <name type="scientific">Pseudotabrizicola alkalilacus</name>
    <dbReference type="NCBI Taxonomy" id="2305252"/>
    <lineage>
        <taxon>Bacteria</taxon>
        <taxon>Pseudomonadati</taxon>
        <taxon>Pseudomonadota</taxon>
        <taxon>Alphaproteobacteria</taxon>
        <taxon>Rhodobacterales</taxon>
        <taxon>Paracoccaceae</taxon>
        <taxon>Pseudotabrizicola</taxon>
    </lineage>
</organism>
<keyword evidence="7" id="KW-0732">Signal</keyword>
<keyword evidence="3 6" id="KW-0479">Metal-binding</keyword>
<dbReference type="Gene3D" id="1.10.760.10">
    <property type="entry name" value="Cytochrome c-like domain"/>
    <property type="match status" value="1"/>
</dbReference>
<dbReference type="InterPro" id="IPR002327">
    <property type="entry name" value="Cyt_c_1A/1B"/>
</dbReference>
<gene>
    <name evidence="9" type="ORF">D1012_04240</name>
</gene>
<keyword evidence="4" id="KW-0249">Electron transport</keyword>
<dbReference type="InterPro" id="IPR036909">
    <property type="entry name" value="Cyt_c-like_dom_sf"/>
</dbReference>
<keyword evidence="1" id="KW-0813">Transport</keyword>
<dbReference type="RefSeq" id="WP_118150545.1">
    <property type="nucleotide sequence ID" value="NZ_QWEY01000002.1"/>
</dbReference>
<dbReference type="GO" id="GO:0046872">
    <property type="term" value="F:metal ion binding"/>
    <property type="evidence" value="ECO:0007669"/>
    <property type="project" value="UniProtKB-KW"/>
</dbReference>
<comment type="caution">
    <text evidence="9">The sequence shown here is derived from an EMBL/GenBank/DDBJ whole genome shotgun (WGS) entry which is preliminary data.</text>
</comment>
<dbReference type="Proteomes" id="UP000284547">
    <property type="component" value="Unassembled WGS sequence"/>
</dbReference>
<dbReference type="GO" id="GO:0020037">
    <property type="term" value="F:heme binding"/>
    <property type="evidence" value="ECO:0007669"/>
    <property type="project" value="InterPro"/>
</dbReference>
<keyword evidence="5 6" id="KW-0408">Iron</keyword>
<dbReference type="PROSITE" id="PS51007">
    <property type="entry name" value="CYTC"/>
    <property type="match status" value="1"/>
</dbReference>
<evidence type="ECO:0000313" key="9">
    <source>
        <dbReference type="EMBL" id="RGP38505.1"/>
    </source>
</evidence>
<dbReference type="AlphaFoldDB" id="A0A411Z607"/>
<evidence type="ECO:0000256" key="5">
    <source>
        <dbReference type="ARBA" id="ARBA00023004"/>
    </source>
</evidence>
<dbReference type="PANTHER" id="PTHR11961">
    <property type="entry name" value="CYTOCHROME C"/>
    <property type="match status" value="1"/>
</dbReference>
<protein>
    <submittedName>
        <fullName evidence="9">Cytochrome C</fullName>
    </submittedName>
</protein>
<evidence type="ECO:0000256" key="2">
    <source>
        <dbReference type="ARBA" id="ARBA00022617"/>
    </source>
</evidence>
<dbReference type="PRINTS" id="PR00604">
    <property type="entry name" value="CYTCHRMECIAB"/>
</dbReference>
<evidence type="ECO:0000256" key="1">
    <source>
        <dbReference type="ARBA" id="ARBA00022448"/>
    </source>
</evidence>
<feature type="signal peptide" evidence="7">
    <location>
        <begin position="1"/>
        <end position="21"/>
    </location>
</feature>
<proteinExistence type="predicted"/>
<dbReference type="SUPFAM" id="SSF46626">
    <property type="entry name" value="Cytochrome c"/>
    <property type="match status" value="1"/>
</dbReference>
<evidence type="ECO:0000256" key="3">
    <source>
        <dbReference type="ARBA" id="ARBA00022723"/>
    </source>
</evidence>
<dbReference type="InterPro" id="IPR009056">
    <property type="entry name" value="Cyt_c-like_dom"/>
</dbReference>
<evidence type="ECO:0000259" key="8">
    <source>
        <dbReference type="PROSITE" id="PS51007"/>
    </source>
</evidence>
<dbReference type="OrthoDB" id="9805828at2"/>